<dbReference type="Proteomes" id="UP000094569">
    <property type="component" value="Unassembled WGS sequence"/>
</dbReference>
<proteinExistence type="predicted"/>
<evidence type="ECO:0008006" key="5">
    <source>
        <dbReference type="Google" id="ProtNLM"/>
    </source>
</evidence>
<dbReference type="OrthoDB" id="4499634at2759"/>
<feature type="region of interest" description="Disordered" evidence="2">
    <location>
        <begin position="119"/>
        <end position="184"/>
    </location>
</feature>
<feature type="coiled-coil region" evidence="1">
    <location>
        <begin position="22"/>
        <end position="58"/>
    </location>
</feature>
<feature type="region of interest" description="Disordered" evidence="2">
    <location>
        <begin position="396"/>
        <end position="417"/>
    </location>
</feature>
<evidence type="ECO:0000256" key="1">
    <source>
        <dbReference type="SAM" id="Coils"/>
    </source>
</evidence>
<dbReference type="AlphaFoldDB" id="A0A1E3B7S2"/>
<reference evidence="3 4" key="1">
    <citation type="journal article" date="2016" name="BMC Genomics">
        <title>Comparative genomic and transcriptomic analyses of the Fuzhuan brick tea-fermentation fungus Aspergillus cristatus.</title>
        <authorList>
            <person name="Ge Y."/>
            <person name="Wang Y."/>
            <person name="Liu Y."/>
            <person name="Tan Y."/>
            <person name="Ren X."/>
            <person name="Zhang X."/>
            <person name="Hyde K.D."/>
            <person name="Liu Y."/>
            <person name="Liu Z."/>
        </authorList>
    </citation>
    <scope>NUCLEOTIDE SEQUENCE [LARGE SCALE GENOMIC DNA]</scope>
    <source>
        <strain evidence="3 4">GZAAS20.1005</strain>
    </source>
</reference>
<accession>A0A1E3B7S2</accession>
<keyword evidence="1" id="KW-0175">Coiled coil</keyword>
<feature type="compositionally biased region" description="Polar residues" evidence="2">
    <location>
        <begin position="400"/>
        <end position="417"/>
    </location>
</feature>
<protein>
    <recommendedName>
        <fullName evidence="5">Retrotransposon gag domain-containing protein</fullName>
    </recommendedName>
</protein>
<dbReference type="VEuPathDB" id="FungiDB:SI65_07411"/>
<sequence>MASQYPPTNPNSNPDEMMDLEILQLQEELTRMRKQRALLQLRSEIAREQQLLAEVQQNLGLAELPTVPPERPVEQRLAERSASERPRFNPPPDPWPRPIPPTNPTTEDVDELIRGIKRSHSESSDDNGGNGLENVQEHRPVGQDNTGDEGQQQQQPQEPISRQGWSGREKTQDEQEEDVEVPPTFTVKRQYRGASRKEYNLTIEFLQSHFARYERYYASHERKIEEGLRHVVPDIERAWGFHVVTDDKTEPTWPNFCKFLLSRIINLVDPAVARRQYYGRSQREDQTVREFSNHLGSWESNLEELLTEEQRIQNLWARVLPSVREEAIPFQYQSVRYQDHIAHLQTVESRMPSRAHMQKKIAAAAAAAARNKQNPKYGHQQHFPKSAPKYLRAKRPRMHNPTNHSMNNPTNHPMNNS</sequence>
<dbReference type="EMBL" id="JXNT01000009">
    <property type="protein sequence ID" value="ODM17012.1"/>
    <property type="molecule type" value="Genomic_DNA"/>
</dbReference>
<evidence type="ECO:0000313" key="3">
    <source>
        <dbReference type="EMBL" id="ODM17012.1"/>
    </source>
</evidence>
<comment type="caution">
    <text evidence="3">The sequence shown here is derived from an EMBL/GenBank/DDBJ whole genome shotgun (WGS) entry which is preliminary data.</text>
</comment>
<dbReference type="STRING" id="573508.A0A1E3B7S2"/>
<keyword evidence="4" id="KW-1185">Reference proteome</keyword>
<feature type="compositionally biased region" description="Basic and acidic residues" evidence="2">
    <location>
        <begin position="71"/>
        <end position="87"/>
    </location>
</feature>
<organism evidence="3 4">
    <name type="scientific">Aspergillus cristatus</name>
    <name type="common">Chinese Fuzhuan brick tea-fermentation fungus</name>
    <name type="synonym">Eurotium cristatum</name>
    <dbReference type="NCBI Taxonomy" id="573508"/>
    <lineage>
        <taxon>Eukaryota</taxon>
        <taxon>Fungi</taxon>
        <taxon>Dikarya</taxon>
        <taxon>Ascomycota</taxon>
        <taxon>Pezizomycotina</taxon>
        <taxon>Eurotiomycetes</taxon>
        <taxon>Eurotiomycetidae</taxon>
        <taxon>Eurotiales</taxon>
        <taxon>Aspergillaceae</taxon>
        <taxon>Aspergillus</taxon>
        <taxon>Aspergillus subgen. Aspergillus</taxon>
    </lineage>
</organism>
<evidence type="ECO:0000313" key="4">
    <source>
        <dbReference type="Proteomes" id="UP000094569"/>
    </source>
</evidence>
<evidence type="ECO:0000256" key="2">
    <source>
        <dbReference type="SAM" id="MobiDB-lite"/>
    </source>
</evidence>
<feature type="region of interest" description="Disordered" evidence="2">
    <location>
        <begin position="61"/>
        <end position="107"/>
    </location>
</feature>
<gene>
    <name evidence="3" type="ORF">SI65_07411</name>
</gene>
<feature type="compositionally biased region" description="Pro residues" evidence="2">
    <location>
        <begin position="88"/>
        <end position="103"/>
    </location>
</feature>
<name>A0A1E3B7S2_ASPCR</name>